<sequence length="518" mass="56689">MAAMTDDIKKGEGHLCYDWYHYLWHLIAIGALRDRPRIPEARLPHEAAYLLEADAWDLLGTDKPGYGEVIAQIDTGVNSSHPNLEPRIRDAVSFAAHPFGLSYVTPKQQLPVLRGPEKKQSKSFVGDDTWAWAAGLIKSRNNAQEVEVQKSLLRALKDGRGVIQETAETSRMRYSAHGTACAGLMVGAPAASPAKLRQFSNGEGAIPYWGVAPGAELLPIEISARPDAAQLILAFLYARDQKVSVIHFPREVPDPWRAHRSYSGYGDSRYTSVEQAKPIWDYFEKVFEAISEEIPIICAAGNNGYDHLIYPASKAGESNGVVAVAAATYLARRSAYSNYSGDPTDNSVTISAPSDDQEVCTRCQIRLDRESPRSRDHNFEIYEKLPQVEYAPQGVLTTDIPGHHGYSGGQLEGIQPPHVESRDRAGLYTVFGGTSAASAIVAGAAALLQSKHRSTGRPLNGLEVKAKMTQSGAKEVSWAWLEKADVPILPDSPNCERRVPSFDQQFGAGLLDLRKLLS</sequence>
<evidence type="ECO:0000256" key="5">
    <source>
        <dbReference type="PROSITE-ProRule" id="PRU01240"/>
    </source>
</evidence>
<dbReference type="InterPro" id="IPR050131">
    <property type="entry name" value="Peptidase_S8_subtilisin-like"/>
</dbReference>
<dbReference type="GO" id="GO:0004252">
    <property type="term" value="F:serine-type endopeptidase activity"/>
    <property type="evidence" value="ECO:0007669"/>
    <property type="project" value="UniProtKB-UniRule"/>
</dbReference>
<evidence type="ECO:0000256" key="2">
    <source>
        <dbReference type="ARBA" id="ARBA00022670"/>
    </source>
</evidence>
<protein>
    <submittedName>
        <fullName evidence="7">Peptidase S8/S53 subtilisin kexin sedolisin</fullName>
    </submittedName>
</protein>
<keyword evidence="3 5" id="KW-0378">Hydrolase</keyword>
<dbReference type="Proteomes" id="UP000002949">
    <property type="component" value="Unassembled WGS sequence"/>
</dbReference>
<dbReference type="Gene3D" id="3.40.50.200">
    <property type="entry name" value="Peptidase S8/S53 domain"/>
    <property type="match status" value="1"/>
</dbReference>
<dbReference type="PANTHER" id="PTHR43806">
    <property type="entry name" value="PEPTIDASE S8"/>
    <property type="match status" value="1"/>
</dbReference>
<keyword evidence="2 5" id="KW-0645">Protease</keyword>
<name>G6YC50_9HYPH</name>
<dbReference type="PATRIC" id="fig|1082933.3.peg.3441"/>
<dbReference type="InterPro" id="IPR000209">
    <property type="entry name" value="Peptidase_S8/S53_dom"/>
</dbReference>
<accession>G6YC50</accession>
<organism evidence="7 8">
    <name type="scientific">Mesorhizobium amorphae CCNWGS0123</name>
    <dbReference type="NCBI Taxonomy" id="1082933"/>
    <lineage>
        <taxon>Bacteria</taxon>
        <taxon>Pseudomonadati</taxon>
        <taxon>Pseudomonadota</taxon>
        <taxon>Alphaproteobacteria</taxon>
        <taxon>Hyphomicrobiales</taxon>
        <taxon>Phyllobacteriaceae</taxon>
        <taxon>Mesorhizobium</taxon>
    </lineage>
</organism>
<evidence type="ECO:0000259" key="6">
    <source>
        <dbReference type="Pfam" id="PF00082"/>
    </source>
</evidence>
<dbReference type="InterPro" id="IPR036852">
    <property type="entry name" value="Peptidase_S8/S53_dom_sf"/>
</dbReference>
<evidence type="ECO:0000256" key="4">
    <source>
        <dbReference type="ARBA" id="ARBA00022825"/>
    </source>
</evidence>
<keyword evidence="4 5" id="KW-0720">Serine protease</keyword>
<comment type="similarity">
    <text evidence="1 5">Belongs to the peptidase S8 family.</text>
</comment>
<gene>
    <name evidence="7" type="ORF">MEA186_17658</name>
</gene>
<evidence type="ECO:0000313" key="7">
    <source>
        <dbReference type="EMBL" id="EHH10724.1"/>
    </source>
</evidence>
<evidence type="ECO:0000256" key="3">
    <source>
        <dbReference type="ARBA" id="ARBA00022801"/>
    </source>
</evidence>
<dbReference type="InterPro" id="IPR015500">
    <property type="entry name" value="Peptidase_S8_subtilisin-rel"/>
</dbReference>
<feature type="active site" description="Charge relay system" evidence="5">
    <location>
        <position position="435"/>
    </location>
</feature>
<dbReference type="AlphaFoldDB" id="G6YC50"/>
<dbReference type="KEGG" id="mamo:A6B35_16040"/>
<dbReference type="SUPFAM" id="SSF52743">
    <property type="entry name" value="Subtilisin-like"/>
    <property type="match status" value="1"/>
</dbReference>
<dbReference type="PRINTS" id="PR00723">
    <property type="entry name" value="SUBTILISIN"/>
</dbReference>
<feature type="active site" description="Charge relay system" evidence="5">
    <location>
        <position position="74"/>
    </location>
</feature>
<dbReference type="eggNOG" id="COG1404">
    <property type="taxonomic scope" value="Bacteria"/>
</dbReference>
<proteinExistence type="inferred from homology"/>
<dbReference type="GO" id="GO:0006508">
    <property type="term" value="P:proteolysis"/>
    <property type="evidence" value="ECO:0007669"/>
    <property type="project" value="UniProtKB-KW"/>
</dbReference>
<feature type="active site" description="Charge relay system" evidence="5">
    <location>
        <position position="177"/>
    </location>
</feature>
<evidence type="ECO:0000313" key="8">
    <source>
        <dbReference type="Proteomes" id="UP000002949"/>
    </source>
</evidence>
<dbReference type="PANTHER" id="PTHR43806:SF11">
    <property type="entry name" value="CEREVISIN-RELATED"/>
    <property type="match status" value="1"/>
</dbReference>
<dbReference type="InterPro" id="IPR022398">
    <property type="entry name" value="Peptidase_S8_His-AS"/>
</dbReference>
<dbReference type="STRING" id="1082933.A6B35_16040"/>
<keyword evidence="8" id="KW-1185">Reference proteome</keyword>
<dbReference type="PROSITE" id="PS51892">
    <property type="entry name" value="SUBTILASE"/>
    <property type="match status" value="1"/>
</dbReference>
<dbReference type="PROSITE" id="PS00137">
    <property type="entry name" value="SUBTILASE_HIS"/>
    <property type="match status" value="1"/>
</dbReference>
<dbReference type="EMBL" id="AGSN01000124">
    <property type="protein sequence ID" value="EHH10724.1"/>
    <property type="molecule type" value="Genomic_DNA"/>
</dbReference>
<feature type="domain" description="Peptidase S8/S53" evidence="6">
    <location>
        <begin position="67"/>
        <end position="472"/>
    </location>
</feature>
<reference evidence="7 8" key="1">
    <citation type="journal article" date="2012" name="J. Bacteriol.">
        <title>Draft Genome Sequence of Plant Growth-Promoting Rhizobium Mesorhizobium amorphae, Isolated from Zinc-Lead Mine Tailings.</title>
        <authorList>
            <person name="Hao X."/>
            <person name="Lin Y."/>
            <person name="Johnstone L."/>
            <person name="Baltrus D.A."/>
            <person name="Miller S.J."/>
            <person name="Wei G."/>
            <person name="Rensing C."/>
        </authorList>
    </citation>
    <scope>NUCLEOTIDE SEQUENCE [LARGE SCALE GENOMIC DNA]</scope>
    <source>
        <strain evidence="7 8">CCNWGS0123</strain>
    </source>
</reference>
<dbReference type="Pfam" id="PF00082">
    <property type="entry name" value="Peptidase_S8"/>
    <property type="match status" value="1"/>
</dbReference>
<evidence type="ECO:0000256" key="1">
    <source>
        <dbReference type="ARBA" id="ARBA00011073"/>
    </source>
</evidence>